<dbReference type="AlphaFoldDB" id="A0A6D2INW4"/>
<proteinExistence type="predicted"/>
<name>A0A6D2INW4_9BRAS</name>
<organism evidence="1 2">
    <name type="scientific">Microthlaspi erraticum</name>
    <dbReference type="NCBI Taxonomy" id="1685480"/>
    <lineage>
        <taxon>Eukaryota</taxon>
        <taxon>Viridiplantae</taxon>
        <taxon>Streptophyta</taxon>
        <taxon>Embryophyta</taxon>
        <taxon>Tracheophyta</taxon>
        <taxon>Spermatophyta</taxon>
        <taxon>Magnoliopsida</taxon>
        <taxon>eudicotyledons</taxon>
        <taxon>Gunneridae</taxon>
        <taxon>Pentapetalae</taxon>
        <taxon>rosids</taxon>
        <taxon>malvids</taxon>
        <taxon>Brassicales</taxon>
        <taxon>Brassicaceae</taxon>
        <taxon>Coluteocarpeae</taxon>
        <taxon>Microthlaspi</taxon>
    </lineage>
</organism>
<accession>A0A6D2INW4</accession>
<keyword evidence="2" id="KW-1185">Reference proteome</keyword>
<protein>
    <submittedName>
        <fullName evidence="1">Uncharacterized protein</fullName>
    </submittedName>
</protein>
<evidence type="ECO:0000313" key="2">
    <source>
        <dbReference type="Proteomes" id="UP000467841"/>
    </source>
</evidence>
<dbReference type="EMBL" id="CACVBM020001118">
    <property type="protein sequence ID" value="CAA7032112.1"/>
    <property type="molecule type" value="Genomic_DNA"/>
</dbReference>
<gene>
    <name evidence="1" type="ORF">MERR_LOCUS19347</name>
</gene>
<dbReference type="Proteomes" id="UP000467841">
    <property type="component" value="Unassembled WGS sequence"/>
</dbReference>
<comment type="caution">
    <text evidence="1">The sequence shown here is derived from an EMBL/GenBank/DDBJ whole genome shotgun (WGS) entry which is preliminary data.</text>
</comment>
<sequence>MKDAGLQHRFPKCSFELQRIEDVESRKSGCFVFDLTSADWFGGDYGKMWMHVEGPKDNRVLSFAPL</sequence>
<reference evidence="1" key="1">
    <citation type="submission" date="2020-01" db="EMBL/GenBank/DDBJ databases">
        <authorList>
            <person name="Mishra B."/>
        </authorList>
    </citation>
    <scope>NUCLEOTIDE SEQUENCE [LARGE SCALE GENOMIC DNA]</scope>
</reference>
<evidence type="ECO:0000313" key="1">
    <source>
        <dbReference type="EMBL" id="CAA7032112.1"/>
    </source>
</evidence>